<reference evidence="5" key="1">
    <citation type="submission" date="2020-08" db="EMBL/GenBank/DDBJ databases">
        <title>Genome public.</title>
        <authorList>
            <person name="Liu C."/>
            <person name="Sun Q."/>
        </authorList>
    </citation>
    <scope>NUCLEOTIDE SEQUENCE</scope>
    <source>
        <strain evidence="5">BX8</strain>
    </source>
</reference>
<dbReference type="GO" id="GO:0003677">
    <property type="term" value="F:DNA binding"/>
    <property type="evidence" value="ECO:0007669"/>
    <property type="project" value="UniProtKB-KW"/>
</dbReference>
<dbReference type="PROSITE" id="PS51000">
    <property type="entry name" value="HTH_DEOR_2"/>
    <property type="match status" value="1"/>
</dbReference>
<accession>A0A923I7S3</accession>
<keyword evidence="2" id="KW-0238">DNA-binding</keyword>
<dbReference type="InterPro" id="IPR050313">
    <property type="entry name" value="Carb_Metab_HTH_regulators"/>
</dbReference>
<dbReference type="Pfam" id="PF00455">
    <property type="entry name" value="DeoRC"/>
    <property type="match status" value="1"/>
</dbReference>
<dbReference type="Pfam" id="PF08220">
    <property type="entry name" value="HTH_DeoR"/>
    <property type="match status" value="1"/>
</dbReference>
<name>A0A923I7S3_9FIRM</name>
<dbReference type="Proteomes" id="UP000659630">
    <property type="component" value="Unassembled WGS sequence"/>
</dbReference>
<evidence type="ECO:0000313" key="5">
    <source>
        <dbReference type="EMBL" id="MBC5581389.1"/>
    </source>
</evidence>
<dbReference type="InterPro" id="IPR018356">
    <property type="entry name" value="Tscrpt_reg_HTH_DeoR_CS"/>
</dbReference>
<dbReference type="EMBL" id="JACONZ010000002">
    <property type="protein sequence ID" value="MBC5581389.1"/>
    <property type="molecule type" value="Genomic_DNA"/>
</dbReference>
<dbReference type="SMART" id="SM01134">
    <property type="entry name" value="DeoRC"/>
    <property type="match status" value="1"/>
</dbReference>
<dbReference type="GO" id="GO:0003700">
    <property type="term" value="F:DNA-binding transcription factor activity"/>
    <property type="evidence" value="ECO:0007669"/>
    <property type="project" value="InterPro"/>
</dbReference>
<dbReference type="InterPro" id="IPR014036">
    <property type="entry name" value="DeoR-like_C"/>
</dbReference>
<dbReference type="SUPFAM" id="SSF100950">
    <property type="entry name" value="NagB/RpiA/CoA transferase-like"/>
    <property type="match status" value="1"/>
</dbReference>
<dbReference type="InterPro" id="IPR037171">
    <property type="entry name" value="NagB/RpiA_transferase-like"/>
</dbReference>
<proteinExistence type="predicted"/>
<sequence length="265" mass="29710">MARKTAITEFVKMGYYMLAPYFRRKDILALLQKNEVMTVYDLSKALNVSLSTARRDINLLLAEGSVERLRGGAFRISRVSPVIPPELQPKAPQADHSDTDAKTLIAQKAARLVRDNEIVFVDSGSTLRKIPQFITAKNVTLVVRSLAVLETVPENGSISVILLGGEYLPDLRAVNGPITDTQISNMYFNRVFLGANAYSLNENSAYVYDIREAYVKQLVKKRSEKVYFLAETSKCSQVDFYRAFSLDGCVLINEHTSEEEIADQE</sequence>
<gene>
    <name evidence="5" type="ORF">H8S23_07685</name>
</gene>
<dbReference type="InterPro" id="IPR036388">
    <property type="entry name" value="WH-like_DNA-bd_sf"/>
</dbReference>
<evidence type="ECO:0000313" key="6">
    <source>
        <dbReference type="Proteomes" id="UP000659630"/>
    </source>
</evidence>
<dbReference type="InterPro" id="IPR036390">
    <property type="entry name" value="WH_DNA-bd_sf"/>
</dbReference>
<comment type="caution">
    <text evidence="5">The sequence shown here is derived from an EMBL/GenBank/DDBJ whole genome shotgun (WGS) entry which is preliminary data.</text>
</comment>
<protein>
    <submittedName>
        <fullName evidence="5">DeoR/GlpR transcriptional regulator</fullName>
    </submittedName>
</protein>
<dbReference type="InterPro" id="IPR011991">
    <property type="entry name" value="ArsR-like_HTH"/>
</dbReference>
<evidence type="ECO:0000259" key="4">
    <source>
        <dbReference type="PROSITE" id="PS51000"/>
    </source>
</evidence>
<dbReference type="PRINTS" id="PR00037">
    <property type="entry name" value="HTHLACR"/>
</dbReference>
<dbReference type="Gene3D" id="1.10.10.10">
    <property type="entry name" value="Winged helix-like DNA-binding domain superfamily/Winged helix DNA-binding domain"/>
    <property type="match status" value="1"/>
</dbReference>
<dbReference type="PROSITE" id="PS00894">
    <property type="entry name" value="HTH_DEOR_1"/>
    <property type="match status" value="1"/>
</dbReference>
<dbReference type="Gene3D" id="3.40.50.1360">
    <property type="match status" value="1"/>
</dbReference>
<dbReference type="RefSeq" id="WP_186887744.1">
    <property type="nucleotide sequence ID" value="NZ_JACONZ010000002.1"/>
</dbReference>
<organism evidence="5 6">
    <name type="scientific">Anaerofilum hominis</name>
    <dbReference type="NCBI Taxonomy" id="2763016"/>
    <lineage>
        <taxon>Bacteria</taxon>
        <taxon>Bacillati</taxon>
        <taxon>Bacillota</taxon>
        <taxon>Clostridia</taxon>
        <taxon>Eubacteriales</taxon>
        <taxon>Oscillospiraceae</taxon>
        <taxon>Anaerofilum</taxon>
    </lineage>
</organism>
<dbReference type="SUPFAM" id="SSF46785">
    <property type="entry name" value="Winged helix' DNA-binding domain"/>
    <property type="match status" value="1"/>
</dbReference>
<evidence type="ECO:0000256" key="2">
    <source>
        <dbReference type="ARBA" id="ARBA00023125"/>
    </source>
</evidence>
<evidence type="ECO:0000256" key="1">
    <source>
        <dbReference type="ARBA" id="ARBA00023015"/>
    </source>
</evidence>
<keyword evidence="3" id="KW-0804">Transcription</keyword>
<dbReference type="AlphaFoldDB" id="A0A923I7S3"/>
<dbReference type="CDD" id="cd00090">
    <property type="entry name" value="HTH_ARSR"/>
    <property type="match status" value="1"/>
</dbReference>
<feature type="domain" description="HTH deoR-type" evidence="4">
    <location>
        <begin position="20"/>
        <end position="75"/>
    </location>
</feature>
<dbReference type="PANTHER" id="PTHR30363">
    <property type="entry name" value="HTH-TYPE TRANSCRIPTIONAL REGULATOR SRLR-RELATED"/>
    <property type="match status" value="1"/>
</dbReference>
<dbReference type="SMART" id="SM00420">
    <property type="entry name" value="HTH_DEOR"/>
    <property type="match status" value="1"/>
</dbReference>
<dbReference type="InterPro" id="IPR001034">
    <property type="entry name" value="DeoR_HTH"/>
</dbReference>
<dbReference type="PANTHER" id="PTHR30363:SF44">
    <property type="entry name" value="AGA OPERON TRANSCRIPTIONAL REPRESSOR-RELATED"/>
    <property type="match status" value="1"/>
</dbReference>
<evidence type="ECO:0000256" key="3">
    <source>
        <dbReference type="ARBA" id="ARBA00023163"/>
    </source>
</evidence>
<keyword evidence="6" id="KW-1185">Reference proteome</keyword>
<keyword evidence="1" id="KW-0805">Transcription regulation</keyword>